<keyword evidence="3" id="KW-1185">Reference proteome</keyword>
<keyword evidence="1" id="KW-0812">Transmembrane</keyword>
<evidence type="ECO:0000256" key="1">
    <source>
        <dbReference type="SAM" id="Phobius"/>
    </source>
</evidence>
<reference evidence="2 3" key="1">
    <citation type="submission" date="2020-02" db="EMBL/GenBank/DDBJ databases">
        <title>Characterization of phylogenetic diversity of novel bifidobacterial species isolated in Czech ZOOs.</title>
        <authorList>
            <person name="Lugli G.A."/>
            <person name="Vera N.B."/>
            <person name="Ventura M."/>
        </authorList>
    </citation>
    <scope>NUCLEOTIDE SEQUENCE [LARGE SCALE GENOMIC DNA]</scope>
    <source>
        <strain evidence="2 3">DSM 109959</strain>
    </source>
</reference>
<gene>
    <name evidence="2" type="ORF">G1C97_1115</name>
</gene>
<name>A0A7Y0EXD6_9BIFI</name>
<feature type="transmembrane region" description="Helical" evidence="1">
    <location>
        <begin position="13"/>
        <end position="35"/>
    </location>
</feature>
<dbReference type="AlphaFoldDB" id="A0A7Y0EXD6"/>
<proteinExistence type="predicted"/>
<evidence type="ECO:0000313" key="3">
    <source>
        <dbReference type="Proteomes" id="UP000543419"/>
    </source>
</evidence>
<keyword evidence="1" id="KW-0472">Membrane</keyword>
<protein>
    <submittedName>
        <fullName evidence="2">PRTRC system protein E</fullName>
    </submittedName>
</protein>
<accession>A0A7Y0EXD6</accession>
<keyword evidence="1" id="KW-1133">Transmembrane helix</keyword>
<comment type="caution">
    <text evidence="2">The sequence shown here is derived from an EMBL/GenBank/DDBJ whole genome shotgun (WGS) entry which is preliminary data.</text>
</comment>
<dbReference type="Proteomes" id="UP000543419">
    <property type="component" value="Unassembled WGS sequence"/>
</dbReference>
<organism evidence="2 3">
    <name type="scientific">Bifidobacterium olomucense</name>
    <dbReference type="NCBI Taxonomy" id="2675324"/>
    <lineage>
        <taxon>Bacteria</taxon>
        <taxon>Bacillati</taxon>
        <taxon>Actinomycetota</taxon>
        <taxon>Actinomycetes</taxon>
        <taxon>Bifidobacteriales</taxon>
        <taxon>Bifidobacteriaceae</taxon>
        <taxon>Bifidobacterium</taxon>
    </lineage>
</organism>
<dbReference type="EMBL" id="JAAIIG010000004">
    <property type="protein sequence ID" value="NMM98166.1"/>
    <property type="molecule type" value="Genomic_DNA"/>
</dbReference>
<evidence type="ECO:0000313" key="2">
    <source>
        <dbReference type="EMBL" id="NMM98166.1"/>
    </source>
</evidence>
<sequence>MPPFQQLFASSEFWSTLILALVSGGGLGGVVTLIATRNRTRAETEHESAEADKLATEAAHQAVTILTDSVIRPLREQVDLQEAQIDHLEKQQERYFVATGYIRSLCHWLDPAVRAMEPDYMAQHPKPALPDVLREQIAPETIKGKETP</sequence>